<keyword evidence="1" id="KW-0812">Transmembrane</keyword>
<feature type="transmembrane region" description="Helical" evidence="1">
    <location>
        <begin position="43"/>
        <end position="62"/>
    </location>
</feature>
<evidence type="ECO:0000313" key="3">
    <source>
        <dbReference type="Proteomes" id="UP000188342"/>
    </source>
</evidence>
<keyword evidence="3" id="KW-1185">Reference proteome</keyword>
<dbReference type="STRING" id="1255658.FM114_09635"/>
<proteinExistence type="predicted"/>
<dbReference type="AlphaFoldDB" id="A0A1R4JUD1"/>
<dbReference type="PROSITE" id="PS51257">
    <property type="entry name" value="PROKAR_LIPOPROTEIN"/>
    <property type="match status" value="1"/>
</dbReference>
<organism evidence="2 3">
    <name type="scientific">Luteococcus japonicus LSP_Lj1</name>
    <dbReference type="NCBI Taxonomy" id="1255658"/>
    <lineage>
        <taxon>Bacteria</taxon>
        <taxon>Bacillati</taxon>
        <taxon>Actinomycetota</taxon>
        <taxon>Actinomycetes</taxon>
        <taxon>Propionibacteriales</taxon>
        <taxon>Propionibacteriaceae</taxon>
        <taxon>Luteococcus</taxon>
    </lineage>
</organism>
<dbReference type="EMBL" id="FUKQ01000035">
    <property type="protein sequence ID" value="SJN35608.1"/>
    <property type="molecule type" value="Genomic_DNA"/>
</dbReference>
<dbReference type="Proteomes" id="UP000188342">
    <property type="component" value="Unassembled WGS sequence"/>
</dbReference>
<evidence type="ECO:0000256" key="1">
    <source>
        <dbReference type="SAM" id="Phobius"/>
    </source>
</evidence>
<keyword evidence="1" id="KW-1133">Transmembrane helix</keyword>
<sequence length="70" mass="7685">MARARELDRNARWVNIGMIFAMACTIASQALQLKGGVTSVWPRVALIAACAVVLVVFAVRLLPARRNDYV</sequence>
<name>A0A1R4JUD1_9ACTN</name>
<keyword evidence="1" id="KW-0472">Membrane</keyword>
<feature type="transmembrane region" description="Helical" evidence="1">
    <location>
        <begin position="12"/>
        <end position="31"/>
    </location>
</feature>
<gene>
    <name evidence="2" type="ORF">FM114_09635</name>
</gene>
<dbReference type="RefSeq" id="WP_094764930.1">
    <property type="nucleotide sequence ID" value="NZ_FUKQ01000035.1"/>
</dbReference>
<accession>A0A1R4JUD1</accession>
<evidence type="ECO:0000313" key="2">
    <source>
        <dbReference type="EMBL" id="SJN35608.1"/>
    </source>
</evidence>
<reference evidence="2 3" key="1">
    <citation type="submission" date="2017-02" db="EMBL/GenBank/DDBJ databases">
        <authorList>
            <person name="Peterson S.W."/>
        </authorList>
    </citation>
    <scope>NUCLEOTIDE SEQUENCE [LARGE SCALE GENOMIC DNA]</scope>
    <source>
        <strain evidence="2 3">LSP_Lj1</strain>
    </source>
</reference>
<protein>
    <submittedName>
        <fullName evidence="2">Uncharacterized protein</fullName>
    </submittedName>
</protein>